<feature type="domain" description="Peptidoglycan binding-like" evidence="3">
    <location>
        <begin position="124"/>
        <end position="160"/>
    </location>
</feature>
<sequence>MVAVVVGAVILSGAGIAASTVIKSPAQVAAEAGAPERDVLTAQVESRVLKESVILRGKVVADRTVTISPSASVAEGAASIVTKLSAKAGDKVEAGRVLVEISGRPVFALRGALPVYRDLKPGARGDDVTQLQQALAGLGFGGGGDPKGEFGAGTQAALASYYESIGYDPRPVSEDGPSQVGAATEGVTDANRALQDIRADGASDATAVTRAEEDLANAQRALDQARLQAGAMLPASEVVVLDRFPARVESVRLRVGDVAASSVMTISSGALAVQGTLTSSRKSLVRTGHVVRILSELTGDEFSGVVTAISDPTTAGSGEAGEGSDGGSDGSSEGGADMGGGAGLISLVNVKPDKEIPAELAGQEVRLTVEAATSKGKVLVVPVTAVSAAADGSTVVTVLEESGEQRRVKVRTGLSGDGYVEIIPAARSDLAAGEKVIVGTENSALPGEGAAP</sequence>
<dbReference type="GO" id="GO:0015562">
    <property type="term" value="F:efflux transmembrane transporter activity"/>
    <property type="evidence" value="ECO:0007669"/>
    <property type="project" value="TreeGrafter"/>
</dbReference>
<proteinExistence type="predicted"/>
<dbReference type="InterPro" id="IPR036365">
    <property type="entry name" value="PGBD-like_sf"/>
</dbReference>
<evidence type="ECO:0000313" key="4">
    <source>
        <dbReference type="EMBL" id="AQU68065.1"/>
    </source>
</evidence>
<dbReference type="EMBL" id="CP018047">
    <property type="protein sequence ID" value="AQU68065.1"/>
    <property type="molecule type" value="Genomic_DNA"/>
</dbReference>
<dbReference type="PANTHER" id="PTHR30469">
    <property type="entry name" value="MULTIDRUG RESISTANCE PROTEIN MDTA"/>
    <property type="match status" value="1"/>
</dbReference>
<dbReference type="Gene3D" id="2.40.420.20">
    <property type="match status" value="1"/>
</dbReference>
<name>A0A1U9QWM6_STRNV</name>
<dbReference type="Pfam" id="PF01471">
    <property type="entry name" value="PG_binding_1"/>
    <property type="match status" value="1"/>
</dbReference>
<evidence type="ECO:0000256" key="2">
    <source>
        <dbReference type="SAM" id="SignalP"/>
    </source>
</evidence>
<dbReference type="GO" id="GO:1990281">
    <property type="term" value="C:efflux pump complex"/>
    <property type="evidence" value="ECO:0007669"/>
    <property type="project" value="TreeGrafter"/>
</dbReference>
<evidence type="ECO:0000259" key="3">
    <source>
        <dbReference type="Pfam" id="PF01471"/>
    </source>
</evidence>
<feature type="region of interest" description="Disordered" evidence="1">
    <location>
        <begin position="308"/>
        <end position="338"/>
    </location>
</feature>
<dbReference type="SUPFAM" id="SSF47090">
    <property type="entry name" value="PGBD-like"/>
    <property type="match status" value="1"/>
</dbReference>
<accession>A0A1U9QWM6</accession>
<dbReference type="InterPro" id="IPR036366">
    <property type="entry name" value="PGBDSf"/>
</dbReference>
<feature type="compositionally biased region" description="Gly residues" evidence="1">
    <location>
        <begin position="318"/>
        <end position="338"/>
    </location>
</feature>
<gene>
    <name evidence="4" type="ORF">BBN63_19410</name>
</gene>
<organism evidence="4 5">
    <name type="scientific">Streptomyces niveus</name>
    <name type="common">Streptomyces spheroides</name>
    <dbReference type="NCBI Taxonomy" id="193462"/>
    <lineage>
        <taxon>Bacteria</taxon>
        <taxon>Bacillati</taxon>
        <taxon>Actinomycetota</taxon>
        <taxon>Actinomycetes</taxon>
        <taxon>Kitasatosporales</taxon>
        <taxon>Streptomycetaceae</taxon>
        <taxon>Streptomyces</taxon>
    </lineage>
</organism>
<feature type="signal peptide" evidence="2">
    <location>
        <begin position="1"/>
        <end position="17"/>
    </location>
</feature>
<keyword evidence="5" id="KW-1185">Reference proteome</keyword>
<dbReference type="AlphaFoldDB" id="A0A1U9QWM6"/>
<protein>
    <recommendedName>
        <fullName evidence="3">Peptidoglycan binding-like domain-containing protein</fullName>
    </recommendedName>
</protein>
<keyword evidence="2" id="KW-0732">Signal</keyword>
<reference evidence="4 5" key="1">
    <citation type="submission" date="2016-11" db="EMBL/GenBank/DDBJ databases">
        <title>Complete genome sequence of Streptomyces niveus SCSIO 3406.</title>
        <authorList>
            <person name="Zhu Q."/>
            <person name="Cheng W."/>
            <person name="Song Y."/>
            <person name="Li Q."/>
            <person name="Ju J."/>
        </authorList>
    </citation>
    <scope>NUCLEOTIDE SEQUENCE [LARGE SCALE GENOMIC DNA]</scope>
    <source>
        <strain evidence="4 5">SCSIO 3406</strain>
    </source>
</reference>
<dbReference type="Gene3D" id="1.10.101.10">
    <property type="entry name" value="PGBD-like superfamily/PGBD"/>
    <property type="match status" value="1"/>
</dbReference>
<evidence type="ECO:0000313" key="5">
    <source>
        <dbReference type="Proteomes" id="UP000189677"/>
    </source>
</evidence>
<dbReference type="Proteomes" id="UP000189677">
    <property type="component" value="Chromosome"/>
</dbReference>
<feature type="chain" id="PRO_5038618092" description="Peptidoglycan binding-like domain-containing protein" evidence="2">
    <location>
        <begin position="18"/>
        <end position="452"/>
    </location>
</feature>
<dbReference type="InterPro" id="IPR002477">
    <property type="entry name" value="Peptidoglycan-bd-like"/>
</dbReference>
<evidence type="ECO:0000256" key="1">
    <source>
        <dbReference type="SAM" id="MobiDB-lite"/>
    </source>
</evidence>
<dbReference type="PANTHER" id="PTHR30469:SF15">
    <property type="entry name" value="HLYD FAMILY OF SECRETION PROTEINS"/>
    <property type="match status" value="1"/>
</dbReference>
<dbReference type="KEGG" id="snw:BBN63_19410"/>
<dbReference type="OrthoDB" id="3268648at2"/>